<feature type="domain" description="SET" evidence="3">
    <location>
        <begin position="1047"/>
        <end position="1149"/>
    </location>
</feature>
<comment type="caution">
    <text evidence="4">The sequence shown here is derived from an EMBL/GenBank/DDBJ whole genome shotgun (WGS) entry which is preliminary data.</text>
</comment>
<dbReference type="GO" id="GO:0005634">
    <property type="term" value="C:nucleus"/>
    <property type="evidence" value="ECO:0007669"/>
    <property type="project" value="TreeGrafter"/>
</dbReference>
<feature type="region of interest" description="Disordered" evidence="2">
    <location>
        <begin position="247"/>
        <end position="272"/>
    </location>
</feature>
<feature type="compositionally biased region" description="Low complexity" evidence="2">
    <location>
        <begin position="81"/>
        <end position="91"/>
    </location>
</feature>
<feature type="region of interest" description="Disordered" evidence="2">
    <location>
        <begin position="1"/>
        <end position="47"/>
    </location>
</feature>
<evidence type="ECO:0000313" key="5">
    <source>
        <dbReference type="Proteomes" id="UP000317494"/>
    </source>
</evidence>
<dbReference type="STRING" id="286115.A0A507CU86"/>
<feature type="compositionally biased region" description="Basic residues" evidence="2">
    <location>
        <begin position="1362"/>
        <end position="1372"/>
    </location>
</feature>
<dbReference type="EMBL" id="QEAN01000224">
    <property type="protein sequence ID" value="TPX42696.1"/>
    <property type="molecule type" value="Genomic_DNA"/>
</dbReference>
<dbReference type="Gene3D" id="3.90.1410.10">
    <property type="entry name" value="set domain protein methyltransferase, domain 1"/>
    <property type="match status" value="1"/>
</dbReference>
<evidence type="ECO:0000259" key="3">
    <source>
        <dbReference type="PROSITE" id="PS50280"/>
    </source>
</evidence>
<keyword evidence="1" id="KW-0175">Coiled coil</keyword>
<evidence type="ECO:0000256" key="1">
    <source>
        <dbReference type="SAM" id="Coils"/>
    </source>
</evidence>
<dbReference type="CDD" id="cd10527">
    <property type="entry name" value="SET_LSMT"/>
    <property type="match status" value="1"/>
</dbReference>
<dbReference type="InterPro" id="IPR001214">
    <property type="entry name" value="SET_dom"/>
</dbReference>
<feature type="compositionally biased region" description="Polar residues" evidence="2">
    <location>
        <begin position="312"/>
        <end position="323"/>
    </location>
</feature>
<protein>
    <recommendedName>
        <fullName evidence="3">SET domain-containing protein</fullName>
    </recommendedName>
</protein>
<feature type="compositionally biased region" description="Polar residues" evidence="2">
    <location>
        <begin position="260"/>
        <end position="271"/>
    </location>
</feature>
<feature type="region of interest" description="Disordered" evidence="2">
    <location>
        <begin position="855"/>
        <end position="874"/>
    </location>
</feature>
<dbReference type="InterPro" id="IPR046341">
    <property type="entry name" value="SET_dom_sf"/>
</dbReference>
<dbReference type="PROSITE" id="PS50280">
    <property type="entry name" value="SET"/>
    <property type="match status" value="1"/>
</dbReference>
<dbReference type="VEuPathDB" id="FungiDB:SeMB42_g05031"/>
<dbReference type="SUPFAM" id="SSF82199">
    <property type="entry name" value="SET domain"/>
    <property type="match status" value="1"/>
</dbReference>
<name>A0A507CU86_9FUNG</name>
<dbReference type="InterPro" id="IPR050600">
    <property type="entry name" value="SETD3_SETD6_MTase"/>
</dbReference>
<feature type="compositionally biased region" description="Polar residues" evidence="2">
    <location>
        <begin position="1327"/>
        <end position="1354"/>
    </location>
</feature>
<evidence type="ECO:0000256" key="2">
    <source>
        <dbReference type="SAM" id="MobiDB-lite"/>
    </source>
</evidence>
<dbReference type="Proteomes" id="UP000317494">
    <property type="component" value="Unassembled WGS sequence"/>
</dbReference>
<feature type="region of interest" description="Disordered" evidence="2">
    <location>
        <begin position="76"/>
        <end position="112"/>
    </location>
</feature>
<feature type="compositionally biased region" description="Polar residues" evidence="2">
    <location>
        <begin position="7"/>
        <end position="18"/>
    </location>
</feature>
<sequence length="1409" mass="156892">MSGLHSWMSSRQSMTLKTNPPASPPKPYSIPYHRQAAPTKAPLPTNASANTEYIAPSYTPRVHDYANSYNDYSVHDRGIPSSSASTSASSSQPRYMPTATTTSPSNDYVHAPYTSKRNIDTYDHGSWFAHTSPSNSSHASDALVLNSSDPLPLPRQSAFSIGRSLPLSASPSKSDLKSHQSNDSFQDLNRVIKNDPITFQRLEAQVLALKEVLLKSMDSSATLTEDRVKRIEDSLERLESTTSLITHVASTIRNPDPPTASGTDTDNQRPTTLRDIETMIVELTDSMEMRTSRIAEMVHELSNKTESKPVPLQSSEDAASTRTSLEELKQHISRTVDAVTKKDPVQVHAMSSLRSDISQLQSSVEKLTTEVKSIDETIDIVASAQQRLANLFEDKIPKPSESPSRKDQTEIKEKVESARLTLVDLKSVCEGTKSDVTALRDRMDEVIKKKETPISSPTRMSNNSAFAERLALITAKVEDMREAQEFLVKRVEQVTKSVLHDMLLTRPRSNNEDTLIVSKSVNEIKSSVSDMETKLSLMSREQQIHRDVVQGNIDRVGENIRRLQLVMGELAKSEEHTTAAIGDGRNSLDASLKQVKETIESDVASKLDALLDGIEVMKQRDDSSNTHKNIEMLSSLVERIYDTIASHLPVDVTHQLTCIQNAITQLSSNSSNQNLTVTSCRSVMGQDIGATILTLIEDQSRRERETAASLDSIQHTLARLLEWVDRAQKPSSNSSSPSRRTASVPPISSELFQWHKTLVETNSLMELERRRADILLDISELQTKKFNLVEDVARLQSQIGEARVVGCVIENETPPQSFAPSDSGSPSRVVSPRREQILFPESGEANHINNLGKRFARSSSTQSPAREMTHRDCGGRRSMADRLATFADILKANGCTFDALDFLPTRNDDDHEGVDAGVAIFFKTGGKLLEEQVLARVPSQLIMNQRNAQSIASSHVPVLHRVYSQFDNLPPRLTLILFLLYLKVSTQSQISTQDDDPLYFWRQYVSILPQSFDTPIFWGDEICLLAGTGLDDAVTAKRRQLERDFSKFQDVFKSFVAFEEGAVIPARGHVTFQDFAWADAVFWTRILSLKSTQEDMDFDDYNMVPLVDFANHASNATMRWHWACDNYIELRAVADTVVKPGTELRISYGQKSNSELLFMHGFCIPRNPSDTVGFNPPLTDDELDLKRAMFQCLGLRPWIEIKSPSIPINNNAVNREVAELLSAESMLVILVCVLYEGDGLIAKKDGEHVEYYLGERELRDVESFHSAVSSLEHYELLLLRVWCALIATVNDRLRELVEVSDTTLSTLPSDDPPPEPIESLSSAPPQGNGTANEHSPDSGPSTVSGHAKATSPTGSDLDADRQHKRHRTRKGMIKILRDGHIHILSFASERLEAVAEEFAKRPGVKEYVI</sequence>
<dbReference type="PANTHER" id="PTHR13271">
    <property type="entry name" value="UNCHARACTERIZED PUTATIVE METHYLTRANSFERASE"/>
    <property type="match status" value="1"/>
</dbReference>
<feature type="region of interest" description="Disordered" evidence="2">
    <location>
        <begin position="1303"/>
        <end position="1372"/>
    </location>
</feature>
<dbReference type="GO" id="GO:0016279">
    <property type="term" value="F:protein-lysine N-methyltransferase activity"/>
    <property type="evidence" value="ECO:0007669"/>
    <property type="project" value="TreeGrafter"/>
</dbReference>
<keyword evidence="5" id="KW-1185">Reference proteome</keyword>
<proteinExistence type="predicted"/>
<gene>
    <name evidence="4" type="ORF">SeMB42_g05031</name>
</gene>
<feature type="coiled-coil region" evidence="1">
    <location>
        <begin position="764"/>
        <end position="798"/>
    </location>
</feature>
<organism evidence="4 5">
    <name type="scientific">Synchytrium endobioticum</name>
    <dbReference type="NCBI Taxonomy" id="286115"/>
    <lineage>
        <taxon>Eukaryota</taxon>
        <taxon>Fungi</taxon>
        <taxon>Fungi incertae sedis</taxon>
        <taxon>Chytridiomycota</taxon>
        <taxon>Chytridiomycota incertae sedis</taxon>
        <taxon>Chytridiomycetes</taxon>
        <taxon>Synchytriales</taxon>
        <taxon>Synchytriaceae</taxon>
        <taxon>Synchytrium</taxon>
    </lineage>
</organism>
<reference evidence="4 5" key="1">
    <citation type="journal article" date="2019" name="Sci. Rep.">
        <title>Comparative genomics of chytrid fungi reveal insights into the obligate biotrophic and pathogenic lifestyle of Synchytrium endobioticum.</title>
        <authorList>
            <person name="van de Vossenberg B.T.L.H."/>
            <person name="Warris S."/>
            <person name="Nguyen H.D.T."/>
            <person name="van Gent-Pelzer M.P.E."/>
            <person name="Joly D.L."/>
            <person name="van de Geest H.C."/>
            <person name="Bonants P.J.M."/>
            <person name="Smith D.S."/>
            <person name="Levesque C.A."/>
            <person name="van der Lee T.A.J."/>
        </authorList>
    </citation>
    <scope>NUCLEOTIDE SEQUENCE [LARGE SCALE GENOMIC DNA]</scope>
    <source>
        <strain evidence="4 5">MB42</strain>
    </source>
</reference>
<feature type="coiled-coil region" evidence="1">
    <location>
        <begin position="350"/>
        <end position="377"/>
    </location>
</feature>
<feature type="region of interest" description="Disordered" evidence="2">
    <location>
        <begin position="301"/>
        <end position="323"/>
    </location>
</feature>
<dbReference type="PANTHER" id="PTHR13271:SF76">
    <property type="entry name" value="SET DOMAIN-CONTAINING PROTEIN 8"/>
    <property type="match status" value="1"/>
</dbReference>
<evidence type="ECO:0000313" key="4">
    <source>
        <dbReference type="EMBL" id="TPX42696.1"/>
    </source>
</evidence>
<accession>A0A507CU86</accession>